<keyword evidence="9" id="KW-1185">Reference proteome</keyword>
<dbReference type="PRINTS" id="PR00682">
    <property type="entry name" value="IPNSYNTHASE"/>
</dbReference>
<accession>A0A9N8YK84</accession>
<dbReference type="GO" id="GO:0000139">
    <property type="term" value="C:Golgi membrane"/>
    <property type="evidence" value="ECO:0007669"/>
    <property type="project" value="UniProtKB-SubCell"/>
</dbReference>
<dbReference type="Pfam" id="PF04495">
    <property type="entry name" value="GRASP55_65"/>
    <property type="match status" value="1"/>
</dbReference>
<dbReference type="FunFam" id="2.30.42.10:FF:000026">
    <property type="entry name" value="Golgi reassembly stacking protein 2"/>
    <property type="match status" value="1"/>
</dbReference>
<dbReference type="PANTHER" id="PTHR12893:SF0">
    <property type="entry name" value="GRASP65"/>
    <property type="match status" value="1"/>
</dbReference>
<evidence type="ECO:0000256" key="4">
    <source>
        <dbReference type="ARBA" id="ARBA00023136"/>
    </source>
</evidence>
<dbReference type="InterPro" id="IPR007583">
    <property type="entry name" value="GRASP55_65"/>
</dbReference>
<dbReference type="Gene3D" id="2.60.120.330">
    <property type="entry name" value="B-lactam Antibiotic, Isopenicillin N Synthase, Chain"/>
    <property type="match status" value="1"/>
</dbReference>
<keyword evidence="4" id="KW-0472">Membrane</keyword>
<keyword evidence="5" id="KW-0862">Zinc</keyword>
<dbReference type="InterPro" id="IPR026992">
    <property type="entry name" value="DIOX_N"/>
</dbReference>
<evidence type="ECO:0000256" key="3">
    <source>
        <dbReference type="ARBA" id="ARBA00023034"/>
    </source>
</evidence>
<evidence type="ECO:0000313" key="8">
    <source>
        <dbReference type="EMBL" id="CAG8438098.1"/>
    </source>
</evidence>
<reference evidence="8" key="1">
    <citation type="submission" date="2021-06" db="EMBL/GenBank/DDBJ databases">
        <authorList>
            <person name="Kallberg Y."/>
            <person name="Tangrot J."/>
            <person name="Rosling A."/>
        </authorList>
    </citation>
    <scope>NUCLEOTIDE SEQUENCE</scope>
    <source>
        <strain evidence="8">87-6 pot B 2015</strain>
    </source>
</reference>
<gene>
    <name evidence="8" type="ORF">FMOSSE_LOCUS577</name>
</gene>
<dbReference type="InterPro" id="IPR024958">
    <property type="entry name" value="GRASP_PDZ"/>
</dbReference>
<dbReference type="Pfam" id="PF03171">
    <property type="entry name" value="2OG-FeII_Oxy"/>
    <property type="match status" value="1"/>
</dbReference>
<comment type="caution">
    <text evidence="8">The sequence shown here is derived from an EMBL/GenBank/DDBJ whole genome shotgun (WGS) entry which is preliminary data.</text>
</comment>
<dbReference type="InterPro" id="IPR044861">
    <property type="entry name" value="IPNS-like_FE2OG_OXY"/>
</dbReference>
<feature type="binding site" evidence="5">
    <location>
        <position position="328"/>
    </location>
    <ligand>
        <name>Zn(2+)</name>
        <dbReference type="ChEBI" id="CHEBI:29105"/>
    </ligand>
</feature>
<feature type="domain" description="Fe2OG dioxygenase" evidence="6">
    <location>
        <begin position="158"/>
        <end position="264"/>
    </location>
</feature>
<dbReference type="EMBL" id="CAJVPP010000056">
    <property type="protein sequence ID" value="CAG8438098.1"/>
    <property type="molecule type" value="Genomic_DNA"/>
</dbReference>
<proteinExistence type="predicted"/>
<keyword evidence="2" id="KW-0677">Repeat</keyword>
<dbReference type="InterPro" id="IPR005123">
    <property type="entry name" value="Oxoglu/Fe-dep_dioxygenase_dom"/>
</dbReference>
<dbReference type="SUPFAM" id="SSF51197">
    <property type="entry name" value="Clavaminate synthase-like"/>
    <property type="match status" value="1"/>
</dbReference>
<dbReference type="SUPFAM" id="SSF50156">
    <property type="entry name" value="PDZ domain-like"/>
    <property type="match status" value="1"/>
</dbReference>
<dbReference type="AlphaFoldDB" id="A0A9N8YK84"/>
<dbReference type="Gene3D" id="2.30.42.10">
    <property type="match status" value="2"/>
</dbReference>
<evidence type="ECO:0000259" key="6">
    <source>
        <dbReference type="PROSITE" id="PS51471"/>
    </source>
</evidence>
<dbReference type="GO" id="GO:0046872">
    <property type="term" value="F:metal ion binding"/>
    <property type="evidence" value="ECO:0007669"/>
    <property type="project" value="UniProtKB-KW"/>
</dbReference>
<dbReference type="PANTHER" id="PTHR12893">
    <property type="entry name" value="GOLGI REASSEMBLY STACKING PROTEIN GRASP"/>
    <property type="match status" value="1"/>
</dbReference>
<dbReference type="InterPro" id="IPR036034">
    <property type="entry name" value="PDZ_sf"/>
</dbReference>
<protein>
    <submittedName>
        <fullName evidence="8">2019_t:CDS:1</fullName>
    </submittedName>
</protein>
<feature type="domain" description="PDZ GRASP-type" evidence="7">
    <location>
        <begin position="424"/>
        <end position="513"/>
    </location>
</feature>
<dbReference type="Pfam" id="PF14226">
    <property type="entry name" value="DIOX_N"/>
    <property type="match status" value="1"/>
</dbReference>
<keyword evidence="3" id="KW-0333">Golgi apparatus</keyword>
<evidence type="ECO:0000256" key="2">
    <source>
        <dbReference type="ARBA" id="ARBA00022737"/>
    </source>
</evidence>
<dbReference type="PROSITE" id="PS51471">
    <property type="entry name" value="FE2OG_OXY"/>
    <property type="match status" value="1"/>
</dbReference>
<comment type="subcellular location">
    <subcellularLocation>
        <location evidence="1">Golgi apparatus membrane</location>
    </subcellularLocation>
</comment>
<evidence type="ECO:0000313" key="9">
    <source>
        <dbReference type="Proteomes" id="UP000789375"/>
    </source>
</evidence>
<dbReference type="PROSITE" id="PS51865">
    <property type="entry name" value="PDZ_GRASP"/>
    <property type="match status" value="2"/>
</dbReference>
<name>A0A9N8YK84_FUNMO</name>
<dbReference type="InterPro" id="IPR027443">
    <property type="entry name" value="IPNS-like_sf"/>
</dbReference>
<dbReference type="Proteomes" id="UP000789375">
    <property type="component" value="Unassembled WGS sequence"/>
</dbReference>
<organism evidence="8 9">
    <name type="scientific">Funneliformis mosseae</name>
    <name type="common">Endomycorrhizal fungus</name>
    <name type="synonym">Glomus mosseae</name>
    <dbReference type="NCBI Taxonomy" id="27381"/>
    <lineage>
        <taxon>Eukaryota</taxon>
        <taxon>Fungi</taxon>
        <taxon>Fungi incertae sedis</taxon>
        <taxon>Mucoromycota</taxon>
        <taxon>Glomeromycotina</taxon>
        <taxon>Glomeromycetes</taxon>
        <taxon>Glomerales</taxon>
        <taxon>Glomeraceae</taxon>
        <taxon>Funneliformis</taxon>
    </lineage>
</organism>
<evidence type="ECO:0000256" key="1">
    <source>
        <dbReference type="ARBA" id="ARBA00004394"/>
    </source>
</evidence>
<evidence type="ECO:0000256" key="5">
    <source>
        <dbReference type="PIRSR" id="PIRSR607583-1"/>
    </source>
</evidence>
<keyword evidence="5" id="KW-0479">Metal-binding</keyword>
<sequence length="638" mass="72995">MEQIPIIDFSLFDQIDCSKEIKRASETIGFFYLKNHGISQDEAKEFFDLSKEEKLKYTVNENYNGYVSVHQEMLDPSNQKIGDWKECFNFGKLHHEKPRSQILPPYFEGKSEFINKFEKKCHQLCMKILQAFAIALEIPPEEGGKNWFEQRHKYENDSGDTLRILHYPPIKHNIDEKDIRAGSHTDYGTLTILFQKDIGGLEVELPSTKQWISAPVINDCVLINIADLLEYWSKGLFKSTKHRVVFNDDTVKKDRYSIAYFCHAENDAGLDPIPSKYLENLVPVNLEKGISYGVDGVKKPSTAGEHLIYFCIEMGGTQSTEAKGYGYHVLRVQENSPAYTVGIEPFFDYIVGINGVQLVIDSSYLQEQLLLNIDKEVILLIYSTKEQEFREVSLIPNKDWSSNSQDGLIGCSIRYCLYESTNENVWHILDVAVDSPAEMAGLVSMTDYVIGTPHATLRNESDFYDLIDVYLGKPLRLYVYNADFDVCREVIIVPNHEWGGEGSLGCGVGYGYLHRIPKTNKFKSHEQEFTLPWDASPQETRMESSVPATTTNLTNYQHYNPENDTITPTLYHVESNNNEQNAEFFTPANLQPKMMNIEKVSNESENIITSEKVGINDREIEEAFEEKVILNEKQGKQD</sequence>
<feature type="binding site" evidence="5">
    <location>
        <position position="416"/>
    </location>
    <ligand>
        <name>Zn(2+)</name>
        <dbReference type="ChEBI" id="CHEBI:29105"/>
    </ligand>
</feature>
<feature type="domain" description="PDZ GRASP-type" evidence="7">
    <location>
        <begin position="325"/>
        <end position="418"/>
    </location>
</feature>
<evidence type="ECO:0000259" key="7">
    <source>
        <dbReference type="PROSITE" id="PS51865"/>
    </source>
</evidence>
<dbReference type="GO" id="GO:0007030">
    <property type="term" value="P:Golgi organization"/>
    <property type="evidence" value="ECO:0007669"/>
    <property type="project" value="TreeGrafter"/>
</dbReference>